<comment type="caution">
    <text evidence="2">The sequence shown here is derived from an EMBL/GenBank/DDBJ whole genome shotgun (WGS) entry which is preliminary data.</text>
</comment>
<name>A0ABN9SW44_9DINO</name>
<evidence type="ECO:0000313" key="3">
    <source>
        <dbReference type="Proteomes" id="UP001189429"/>
    </source>
</evidence>
<organism evidence="2 3">
    <name type="scientific">Prorocentrum cordatum</name>
    <dbReference type="NCBI Taxonomy" id="2364126"/>
    <lineage>
        <taxon>Eukaryota</taxon>
        <taxon>Sar</taxon>
        <taxon>Alveolata</taxon>
        <taxon>Dinophyceae</taxon>
        <taxon>Prorocentrales</taxon>
        <taxon>Prorocentraceae</taxon>
        <taxon>Prorocentrum</taxon>
    </lineage>
</organism>
<reference evidence="2" key="1">
    <citation type="submission" date="2023-10" db="EMBL/GenBank/DDBJ databases">
        <authorList>
            <person name="Chen Y."/>
            <person name="Shah S."/>
            <person name="Dougan E. K."/>
            <person name="Thang M."/>
            <person name="Chan C."/>
        </authorList>
    </citation>
    <scope>NUCLEOTIDE SEQUENCE [LARGE SCALE GENOMIC DNA]</scope>
</reference>
<feature type="region of interest" description="Disordered" evidence="1">
    <location>
        <begin position="1"/>
        <end position="27"/>
    </location>
</feature>
<sequence length="296" mass="32610">MRLPPPPPRAPPLSGRAPRAGGGVSDRGWVQRRSEKSARTLEALRVCCSFVLLAVVPDERKLAKFNKQLMLVLSSLMGVDRLLLRLRELQQQEVQRFCRAVSQLSDSGGGGTHREETSGTFKRSATQPTWSTTQSTEAPSQESQASRSPQRFLELAKLLPTEAPHKPPAKEEVLHIRQWLRCGAPLGADPHAFDRRDPSNFCLVSILTMLLFLILAPEGRGLPARQAAVPAAGPQIRVPEIVPPQARARPDEDDRAQAGRAEAGWQLHPGGHIGRAQPLPTTIRRSGIRRRGRQTH</sequence>
<feature type="compositionally biased region" description="Polar residues" evidence="1">
    <location>
        <begin position="118"/>
        <end position="149"/>
    </location>
</feature>
<evidence type="ECO:0000313" key="2">
    <source>
        <dbReference type="EMBL" id="CAK0836771.1"/>
    </source>
</evidence>
<feature type="region of interest" description="Disordered" evidence="1">
    <location>
        <begin position="104"/>
        <end position="149"/>
    </location>
</feature>
<gene>
    <name evidence="2" type="ORF">PCOR1329_LOCUS33165</name>
</gene>
<protein>
    <submittedName>
        <fullName evidence="2">Uncharacterized protein</fullName>
    </submittedName>
</protein>
<keyword evidence="3" id="KW-1185">Reference proteome</keyword>
<accession>A0ABN9SW44</accession>
<feature type="compositionally biased region" description="Pro residues" evidence="1">
    <location>
        <begin position="1"/>
        <end position="11"/>
    </location>
</feature>
<evidence type="ECO:0000256" key="1">
    <source>
        <dbReference type="SAM" id="MobiDB-lite"/>
    </source>
</evidence>
<dbReference type="EMBL" id="CAUYUJ010013792">
    <property type="protein sequence ID" value="CAK0836771.1"/>
    <property type="molecule type" value="Genomic_DNA"/>
</dbReference>
<proteinExistence type="predicted"/>
<dbReference type="Proteomes" id="UP001189429">
    <property type="component" value="Unassembled WGS sequence"/>
</dbReference>